<dbReference type="GO" id="GO:0003841">
    <property type="term" value="F:1-acylglycerol-3-phosphate O-acyltransferase activity"/>
    <property type="evidence" value="ECO:0007669"/>
    <property type="project" value="TreeGrafter"/>
</dbReference>
<sequence length="190" mass="21610">MKSVIARFLFALFGWKLVGEIPTDLKKGVLAVCPHNTWIDFPIGLMARGAMRRKIGYLGKAELFNSPVGFLFKWLGGTPVVRSKNLNMVESYALTIKNTKDMLFAIAPEGTRKNVSKLRTGFYYMAVGGEIPILPVGFDFKKKEVIISEPFMPTGDFEKDMQMYFVPFFKTINRVNKDWITNYENGIFAK</sequence>
<evidence type="ECO:0000256" key="3">
    <source>
        <dbReference type="ARBA" id="ARBA00023315"/>
    </source>
</evidence>
<protein>
    <submittedName>
        <fullName evidence="5">Glycerol acyltransferase</fullName>
    </submittedName>
</protein>
<gene>
    <name evidence="5" type="ORF">DJ013_10960</name>
</gene>
<comment type="pathway">
    <text evidence="1">Lipid metabolism.</text>
</comment>
<dbReference type="Pfam" id="PF01553">
    <property type="entry name" value="Acyltransferase"/>
    <property type="match status" value="1"/>
</dbReference>
<dbReference type="GO" id="GO:0006654">
    <property type="term" value="P:phosphatidic acid biosynthetic process"/>
    <property type="evidence" value="ECO:0007669"/>
    <property type="project" value="TreeGrafter"/>
</dbReference>
<dbReference type="InterPro" id="IPR002123">
    <property type="entry name" value="Plipid/glycerol_acylTrfase"/>
</dbReference>
<name>A0A2Z4GBY2_9BACT</name>
<accession>A0A2Z4GBY2</accession>
<keyword evidence="6" id="KW-1185">Reference proteome</keyword>
<dbReference type="AlphaFoldDB" id="A0A2Z4GBY2"/>
<evidence type="ECO:0000259" key="4">
    <source>
        <dbReference type="SMART" id="SM00563"/>
    </source>
</evidence>
<dbReference type="KEGG" id="als:DJ013_10960"/>
<dbReference type="PANTHER" id="PTHR10434:SF9">
    <property type="entry name" value="PHOSPHOLIPID_GLYCEROL ACYLTRANSFERASE DOMAIN-CONTAINING PROTEIN"/>
    <property type="match status" value="1"/>
</dbReference>
<reference evidence="5 6" key="1">
    <citation type="submission" date="2018-05" db="EMBL/GenBank/DDBJ databases">
        <title>Complete genome sequence of Arcticibacterium luteifluviistationis SM1504T, a cytophagaceae bacterium isolated from Arctic surface seawater.</title>
        <authorList>
            <person name="Li Y."/>
            <person name="Qin Q.-L."/>
        </authorList>
    </citation>
    <scope>NUCLEOTIDE SEQUENCE [LARGE SCALE GENOMIC DNA]</scope>
    <source>
        <strain evidence="5 6">SM1504</strain>
    </source>
</reference>
<dbReference type="OrthoDB" id="9796839at2"/>
<feature type="domain" description="Phospholipid/glycerol acyltransferase" evidence="4">
    <location>
        <begin position="29"/>
        <end position="141"/>
    </location>
</feature>
<organism evidence="5 6">
    <name type="scientific">Arcticibacterium luteifluviistationis</name>
    <dbReference type="NCBI Taxonomy" id="1784714"/>
    <lineage>
        <taxon>Bacteria</taxon>
        <taxon>Pseudomonadati</taxon>
        <taxon>Bacteroidota</taxon>
        <taxon>Cytophagia</taxon>
        <taxon>Cytophagales</taxon>
        <taxon>Leadbetterellaceae</taxon>
        <taxon>Arcticibacterium</taxon>
    </lineage>
</organism>
<keyword evidence="2 5" id="KW-0808">Transferase</keyword>
<dbReference type="EMBL" id="CP029480">
    <property type="protein sequence ID" value="AWV98661.1"/>
    <property type="molecule type" value="Genomic_DNA"/>
</dbReference>
<dbReference type="PANTHER" id="PTHR10434">
    <property type="entry name" value="1-ACYL-SN-GLYCEROL-3-PHOSPHATE ACYLTRANSFERASE"/>
    <property type="match status" value="1"/>
</dbReference>
<keyword evidence="3 5" id="KW-0012">Acyltransferase</keyword>
<dbReference type="SUPFAM" id="SSF69593">
    <property type="entry name" value="Glycerol-3-phosphate (1)-acyltransferase"/>
    <property type="match status" value="1"/>
</dbReference>
<dbReference type="SMART" id="SM00563">
    <property type="entry name" value="PlsC"/>
    <property type="match status" value="1"/>
</dbReference>
<evidence type="ECO:0000313" key="5">
    <source>
        <dbReference type="EMBL" id="AWV98661.1"/>
    </source>
</evidence>
<proteinExistence type="predicted"/>
<evidence type="ECO:0000256" key="1">
    <source>
        <dbReference type="ARBA" id="ARBA00005189"/>
    </source>
</evidence>
<evidence type="ECO:0000313" key="6">
    <source>
        <dbReference type="Proteomes" id="UP000249873"/>
    </source>
</evidence>
<evidence type="ECO:0000256" key="2">
    <source>
        <dbReference type="ARBA" id="ARBA00022679"/>
    </source>
</evidence>
<dbReference type="Proteomes" id="UP000249873">
    <property type="component" value="Chromosome"/>
</dbReference>